<dbReference type="PANTHER" id="PTHR18964:SF149">
    <property type="entry name" value="BIFUNCTIONAL UDP-N-ACETYLGLUCOSAMINE 2-EPIMERASE_N-ACETYLMANNOSAMINE KINASE"/>
    <property type="match status" value="1"/>
</dbReference>
<proteinExistence type="inferred from homology"/>
<dbReference type="PANTHER" id="PTHR18964">
    <property type="entry name" value="ROK (REPRESSOR, ORF, KINASE) FAMILY"/>
    <property type="match status" value="1"/>
</dbReference>
<dbReference type="PATRIC" id="fig|82380.10.peg.1751"/>
<dbReference type="PROSITE" id="PS00070">
    <property type="entry name" value="ALDEHYDE_DEHYDR_CYS"/>
    <property type="match status" value="1"/>
</dbReference>
<dbReference type="SUPFAM" id="SSF53067">
    <property type="entry name" value="Actin-like ATPase domain"/>
    <property type="match status" value="1"/>
</dbReference>
<dbReference type="OrthoDB" id="3464494at2"/>
<dbReference type="InterPro" id="IPR036390">
    <property type="entry name" value="WH_DNA-bd_sf"/>
</dbReference>
<organism evidence="3 4">
    <name type="scientific">Microbacterium oxydans</name>
    <dbReference type="NCBI Taxonomy" id="82380"/>
    <lineage>
        <taxon>Bacteria</taxon>
        <taxon>Bacillati</taxon>
        <taxon>Actinomycetota</taxon>
        <taxon>Actinomycetes</taxon>
        <taxon>Micrococcales</taxon>
        <taxon>Microbacteriaceae</taxon>
        <taxon>Microbacterium</taxon>
    </lineage>
</organism>
<evidence type="ECO:0000313" key="3">
    <source>
        <dbReference type="EMBL" id="KJL22996.1"/>
    </source>
</evidence>
<comment type="caution">
    <text evidence="3">The sequence shown here is derived from an EMBL/GenBank/DDBJ whole genome shotgun (WGS) entry which is preliminary data.</text>
</comment>
<name>A0A0F0KUS9_9MICO</name>
<dbReference type="Pfam" id="PF00480">
    <property type="entry name" value="ROK"/>
    <property type="match status" value="1"/>
</dbReference>
<dbReference type="PROSITE" id="PS01125">
    <property type="entry name" value="ROK"/>
    <property type="match status" value="1"/>
</dbReference>
<evidence type="ECO:0000256" key="1">
    <source>
        <dbReference type="ARBA" id="ARBA00006479"/>
    </source>
</evidence>
<accession>A0A0F0KUS9</accession>
<dbReference type="InterPro" id="IPR049874">
    <property type="entry name" value="ROK_cs"/>
</dbReference>
<sequence length="399" mass="41398">MTQTAVDDEQGTVSLPGGFREAPAVTTVFADLLKHGPVARVTVAQRTGLSQAAVTKAVNRLDLRGLISTHDAAPSSAPGRPVQPISVIEDAQISIGVTLRVDEIIAVATTIRANVIHSIHRPLASIAVDSVVDAIDEVVGAIVDALGPDADRVIGVGVGVSGDVDKEHGVVRDSPRLNWSQVDLGALLAPRMPFPVVIENDVRALAIAEEWFGIGVDTHSFAIVTIGAGIGCGLYVNGDVVDGALGVSGELGHLPLATTGERCTCGRRGCVETVASSAAILGRIRAAKRKPSLTMQDAVALGRAGDEDAVAAFEAAGSMIGLAIATMANLVGPGVVLVAGEAVTNYDLFEQHLRSAFDEHAFGAVRDCRIVTRTHTFEDWARGSAASVVHSMLRQTLTA</sequence>
<dbReference type="InterPro" id="IPR016160">
    <property type="entry name" value="Ald_DH_CS_CYS"/>
</dbReference>
<dbReference type="Gene3D" id="1.10.10.10">
    <property type="entry name" value="Winged helix-like DNA-binding domain superfamily/Winged helix DNA-binding domain"/>
    <property type="match status" value="1"/>
</dbReference>
<dbReference type="GO" id="GO:0016491">
    <property type="term" value="F:oxidoreductase activity"/>
    <property type="evidence" value="ECO:0007669"/>
    <property type="project" value="UniProtKB-KW"/>
</dbReference>
<evidence type="ECO:0000313" key="4">
    <source>
        <dbReference type="Proteomes" id="UP000033725"/>
    </source>
</evidence>
<dbReference type="InterPro" id="IPR036388">
    <property type="entry name" value="WH-like_DNA-bd_sf"/>
</dbReference>
<dbReference type="Gene3D" id="3.30.420.40">
    <property type="match status" value="2"/>
</dbReference>
<evidence type="ECO:0000256" key="2">
    <source>
        <dbReference type="ARBA" id="ARBA00023002"/>
    </source>
</evidence>
<dbReference type="SUPFAM" id="SSF46785">
    <property type="entry name" value="Winged helix' DNA-binding domain"/>
    <property type="match status" value="1"/>
</dbReference>
<protein>
    <submittedName>
        <fullName evidence="3">N-acetylglucosamine repressor</fullName>
    </submittedName>
</protein>
<dbReference type="AlphaFoldDB" id="A0A0F0KUS9"/>
<reference evidence="3 4" key="1">
    <citation type="submission" date="2015-02" db="EMBL/GenBank/DDBJ databases">
        <title>Draft genome sequences of ten Microbacterium spp. with emphasis on heavy metal contaminated environments.</title>
        <authorList>
            <person name="Corretto E."/>
        </authorList>
    </citation>
    <scope>NUCLEOTIDE SEQUENCE [LARGE SCALE GENOMIC DNA]</scope>
    <source>
        <strain evidence="3 4">BEL163</strain>
    </source>
</reference>
<dbReference type="InterPro" id="IPR043129">
    <property type="entry name" value="ATPase_NBD"/>
</dbReference>
<comment type="similarity">
    <text evidence="1">Belongs to the ROK (NagC/XylR) family.</text>
</comment>
<dbReference type="EMBL" id="JYIV01000024">
    <property type="protein sequence ID" value="KJL22996.1"/>
    <property type="molecule type" value="Genomic_DNA"/>
</dbReference>
<gene>
    <name evidence="3" type="primary">nagC_3</name>
    <name evidence="3" type="ORF">RN51_01742</name>
</gene>
<dbReference type="Proteomes" id="UP000033725">
    <property type="component" value="Unassembled WGS sequence"/>
</dbReference>
<dbReference type="RefSeq" id="WP_082066526.1">
    <property type="nucleotide sequence ID" value="NZ_JYIV01000024.1"/>
</dbReference>
<keyword evidence="2" id="KW-0560">Oxidoreductase</keyword>
<dbReference type="InterPro" id="IPR000600">
    <property type="entry name" value="ROK"/>
</dbReference>